<accession>A0A9W7II69</accession>
<dbReference type="CDD" id="cd06257">
    <property type="entry name" value="DnaJ"/>
    <property type="match status" value="1"/>
</dbReference>
<comment type="caution">
    <text evidence="2">The sequence shown here is derived from an EMBL/GenBank/DDBJ whole genome shotgun (WGS) entry which is preliminary data.</text>
</comment>
<dbReference type="PANTHER" id="PTHR44137">
    <property type="entry name" value="BNAC03G44070D PROTEIN"/>
    <property type="match status" value="1"/>
</dbReference>
<feature type="domain" description="J" evidence="1">
    <location>
        <begin position="57"/>
        <end position="108"/>
    </location>
</feature>
<dbReference type="SUPFAM" id="SSF46565">
    <property type="entry name" value="Chaperone J-domain"/>
    <property type="match status" value="1"/>
</dbReference>
<dbReference type="OrthoDB" id="10250354at2759"/>
<dbReference type="Gene3D" id="1.10.287.110">
    <property type="entry name" value="DnaJ domain"/>
    <property type="match status" value="1"/>
</dbReference>
<proteinExistence type="predicted"/>
<organism evidence="2 3">
    <name type="scientific">Hibiscus trionum</name>
    <name type="common">Flower of an hour</name>
    <dbReference type="NCBI Taxonomy" id="183268"/>
    <lineage>
        <taxon>Eukaryota</taxon>
        <taxon>Viridiplantae</taxon>
        <taxon>Streptophyta</taxon>
        <taxon>Embryophyta</taxon>
        <taxon>Tracheophyta</taxon>
        <taxon>Spermatophyta</taxon>
        <taxon>Magnoliopsida</taxon>
        <taxon>eudicotyledons</taxon>
        <taxon>Gunneridae</taxon>
        <taxon>Pentapetalae</taxon>
        <taxon>rosids</taxon>
        <taxon>malvids</taxon>
        <taxon>Malvales</taxon>
        <taxon>Malvaceae</taxon>
        <taxon>Malvoideae</taxon>
        <taxon>Hibiscus</taxon>
    </lineage>
</organism>
<keyword evidence="3" id="KW-1185">Reference proteome</keyword>
<dbReference type="PANTHER" id="PTHR44137:SF24">
    <property type="entry name" value="DNAJ HEAT SHOCK N-TERMINAL DOMAIN-CONTAINING PROTEIN"/>
    <property type="match status" value="1"/>
</dbReference>
<reference evidence="2" key="1">
    <citation type="submission" date="2023-05" db="EMBL/GenBank/DDBJ databases">
        <title>Genome and transcriptome analyses reveal genes involved in the formation of fine ridges on petal epidermal cells in Hibiscus trionum.</title>
        <authorList>
            <person name="Koshimizu S."/>
            <person name="Masuda S."/>
            <person name="Ishii T."/>
            <person name="Shirasu K."/>
            <person name="Hoshino A."/>
            <person name="Arita M."/>
        </authorList>
    </citation>
    <scope>NUCLEOTIDE SEQUENCE</scope>
    <source>
        <strain evidence="2">Hamamatsu line</strain>
    </source>
</reference>
<dbReference type="EMBL" id="BSYR01000027">
    <property type="protein sequence ID" value="GMI95602.1"/>
    <property type="molecule type" value="Genomic_DNA"/>
</dbReference>
<gene>
    <name evidence="2" type="ORF">HRI_003229500</name>
</gene>
<dbReference type="PROSITE" id="PS50076">
    <property type="entry name" value="DNAJ_2"/>
    <property type="match status" value="1"/>
</dbReference>
<dbReference type="Pfam" id="PF00226">
    <property type="entry name" value="DnaJ"/>
    <property type="match status" value="1"/>
</dbReference>
<dbReference type="Proteomes" id="UP001165190">
    <property type="component" value="Unassembled WGS sequence"/>
</dbReference>
<sequence>MTDPDAEQEAQRVKAVAETKYKNSNMKSALKHLCPDMEGISSMLTLQAASEPNATPDWYKILQVEPFSHINSIKKQYRKLALILHPDKSVVLMVMVKVRKRKTCWRLR</sequence>
<name>A0A9W7II69_HIBTR</name>
<evidence type="ECO:0000259" key="1">
    <source>
        <dbReference type="PROSITE" id="PS50076"/>
    </source>
</evidence>
<evidence type="ECO:0000313" key="2">
    <source>
        <dbReference type="EMBL" id="GMI95602.1"/>
    </source>
</evidence>
<dbReference type="InterPro" id="IPR036869">
    <property type="entry name" value="J_dom_sf"/>
</dbReference>
<evidence type="ECO:0000313" key="3">
    <source>
        <dbReference type="Proteomes" id="UP001165190"/>
    </source>
</evidence>
<protein>
    <recommendedName>
        <fullName evidence="1">J domain-containing protein</fullName>
    </recommendedName>
</protein>
<dbReference type="AlphaFoldDB" id="A0A9W7II69"/>
<dbReference type="InterPro" id="IPR001623">
    <property type="entry name" value="DnaJ_domain"/>
</dbReference>